<comment type="caution">
    <text evidence="2">The sequence shown here is derived from an EMBL/GenBank/DDBJ whole genome shotgun (WGS) entry which is preliminary data.</text>
</comment>
<proteinExistence type="predicted"/>
<evidence type="ECO:0000313" key="3">
    <source>
        <dbReference type="Proteomes" id="UP000297910"/>
    </source>
</evidence>
<dbReference type="Proteomes" id="UP000297910">
    <property type="component" value="Unassembled WGS sequence"/>
</dbReference>
<dbReference type="AlphaFoldDB" id="A0A4Z1FQD1"/>
<keyword evidence="3" id="KW-1185">Reference proteome</keyword>
<feature type="compositionally biased region" description="Polar residues" evidence="1">
    <location>
        <begin position="7"/>
        <end position="26"/>
    </location>
</feature>
<name>A0A4Z1FQD1_9HELO</name>
<reference evidence="2 3" key="1">
    <citation type="submission" date="2017-12" db="EMBL/GenBank/DDBJ databases">
        <title>Comparative genomics of Botrytis spp.</title>
        <authorList>
            <person name="Valero-Jimenez C.A."/>
            <person name="Tapia P."/>
            <person name="Veloso J."/>
            <person name="Silva-Moreno E."/>
            <person name="Staats M."/>
            <person name="Valdes J.H."/>
            <person name="Van Kan J.A.L."/>
        </authorList>
    </citation>
    <scope>NUCLEOTIDE SEQUENCE [LARGE SCALE GENOMIC DNA]</scope>
    <source>
        <strain evidence="2 3">Bp0003</strain>
    </source>
</reference>
<feature type="region of interest" description="Disordered" evidence="1">
    <location>
        <begin position="1"/>
        <end position="26"/>
    </location>
</feature>
<gene>
    <name evidence="2" type="ORF">BPAE_0088g00240</name>
</gene>
<sequence length="172" mass="19489">MQLVFGGTSTTDQIHRSPQVTSSNSQLVQADEKPAIVSSQNNVLPKSTCTRFIPSPSFAPRPLPSIPRYLAAVNASGYAFFTAYPNHPLADFAAEEVRMVADERALLLYQKEELREKMLVFHLDKFLLGTDGERRAVKNKKWLKEQEESVVLEYKTICAKLGQRPEVARWFF</sequence>
<dbReference type="EMBL" id="PQXI01000088">
    <property type="protein sequence ID" value="TGO25072.1"/>
    <property type="molecule type" value="Genomic_DNA"/>
</dbReference>
<protein>
    <submittedName>
        <fullName evidence="2">Uncharacterized protein</fullName>
    </submittedName>
</protein>
<organism evidence="2 3">
    <name type="scientific">Botrytis paeoniae</name>
    <dbReference type="NCBI Taxonomy" id="278948"/>
    <lineage>
        <taxon>Eukaryota</taxon>
        <taxon>Fungi</taxon>
        <taxon>Dikarya</taxon>
        <taxon>Ascomycota</taxon>
        <taxon>Pezizomycotina</taxon>
        <taxon>Leotiomycetes</taxon>
        <taxon>Helotiales</taxon>
        <taxon>Sclerotiniaceae</taxon>
        <taxon>Botrytis</taxon>
    </lineage>
</organism>
<evidence type="ECO:0000256" key="1">
    <source>
        <dbReference type="SAM" id="MobiDB-lite"/>
    </source>
</evidence>
<evidence type="ECO:0000313" key="2">
    <source>
        <dbReference type="EMBL" id="TGO25072.1"/>
    </source>
</evidence>
<accession>A0A4Z1FQD1</accession>